<evidence type="ECO:0000259" key="7">
    <source>
        <dbReference type="PROSITE" id="PS50048"/>
    </source>
</evidence>
<feature type="compositionally biased region" description="Low complexity" evidence="6">
    <location>
        <begin position="599"/>
        <end position="608"/>
    </location>
</feature>
<keyword evidence="5" id="KW-0539">Nucleus</keyword>
<dbReference type="STRING" id="363999.A0A439CQZ4"/>
<dbReference type="GO" id="GO:0008270">
    <property type="term" value="F:zinc ion binding"/>
    <property type="evidence" value="ECO:0007669"/>
    <property type="project" value="InterPro"/>
</dbReference>
<evidence type="ECO:0000313" key="9">
    <source>
        <dbReference type="Proteomes" id="UP000286045"/>
    </source>
</evidence>
<organism evidence="8 9">
    <name type="scientific">Xylaria grammica</name>
    <dbReference type="NCBI Taxonomy" id="363999"/>
    <lineage>
        <taxon>Eukaryota</taxon>
        <taxon>Fungi</taxon>
        <taxon>Dikarya</taxon>
        <taxon>Ascomycota</taxon>
        <taxon>Pezizomycotina</taxon>
        <taxon>Sordariomycetes</taxon>
        <taxon>Xylariomycetidae</taxon>
        <taxon>Xylariales</taxon>
        <taxon>Xylariaceae</taxon>
        <taxon>Xylaria</taxon>
    </lineage>
</organism>
<evidence type="ECO:0000313" key="8">
    <source>
        <dbReference type="EMBL" id="RWA04522.1"/>
    </source>
</evidence>
<keyword evidence="4" id="KW-0804">Transcription</keyword>
<dbReference type="GO" id="GO:0003677">
    <property type="term" value="F:DNA binding"/>
    <property type="evidence" value="ECO:0007669"/>
    <property type="project" value="InterPro"/>
</dbReference>
<dbReference type="EMBL" id="RYZI01000555">
    <property type="protein sequence ID" value="RWA04522.1"/>
    <property type="molecule type" value="Genomic_DNA"/>
</dbReference>
<proteinExistence type="predicted"/>
<dbReference type="PANTHER" id="PTHR47338">
    <property type="entry name" value="ZN(II)2CYS6 TRANSCRIPTION FACTOR (EUROFUNG)-RELATED"/>
    <property type="match status" value="1"/>
</dbReference>
<dbReference type="SMART" id="SM00906">
    <property type="entry name" value="Fungal_trans"/>
    <property type="match status" value="1"/>
</dbReference>
<feature type="domain" description="Zn(2)-C6 fungal-type" evidence="7">
    <location>
        <begin position="15"/>
        <end position="47"/>
    </location>
</feature>
<dbReference type="GO" id="GO:0006351">
    <property type="term" value="P:DNA-templated transcription"/>
    <property type="evidence" value="ECO:0007669"/>
    <property type="project" value="InterPro"/>
</dbReference>
<reference evidence="8 9" key="1">
    <citation type="submission" date="2018-12" db="EMBL/GenBank/DDBJ databases">
        <title>Draft genome sequence of Xylaria grammica IHI A82.</title>
        <authorList>
            <person name="Buettner E."/>
            <person name="Kellner H."/>
        </authorList>
    </citation>
    <scope>NUCLEOTIDE SEQUENCE [LARGE SCALE GENOMIC DNA]</scope>
    <source>
        <strain evidence="8 9">IHI A82</strain>
    </source>
</reference>
<dbReference type="PROSITE" id="PS00463">
    <property type="entry name" value="ZN2_CY6_FUNGAL_1"/>
    <property type="match status" value="1"/>
</dbReference>
<dbReference type="InterPro" id="IPR001138">
    <property type="entry name" value="Zn2Cys6_DnaBD"/>
</dbReference>
<dbReference type="InterPro" id="IPR036864">
    <property type="entry name" value="Zn2-C6_fun-type_DNA-bd_sf"/>
</dbReference>
<dbReference type="PANTHER" id="PTHR47338:SF5">
    <property type="entry name" value="ZN(II)2CYS6 TRANSCRIPTION FACTOR (EUROFUNG)"/>
    <property type="match status" value="1"/>
</dbReference>
<comment type="caution">
    <text evidence="8">The sequence shown here is derived from an EMBL/GenBank/DDBJ whole genome shotgun (WGS) entry which is preliminary data.</text>
</comment>
<dbReference type="CDD" id="cd00067">
    <property type="entry name" value="GAL4"/>
    <property type="match status" value="1"/>
</dbReference>
<protein>
    <recommendedName>
        <fullName evidence="7">Zn(2)-C6 fungal-type domain-containing protein</fullName>
    </recommendedName>
</protein>
<dbReference type="GO" id="GO:0005634">
    <property type="term" value="C:nucleus"/>
    <property type="evidence" value="ECO:0007669"/>
    <property type="project" value="UniProtKB-SubCell"/>
</dbReference>
<keyword evidence="3" id="KW-0805">Transcription regulation</keyword>
<dbReference type="SUPFAM" id="SSF57701">
    <property type="entry name" value="Zn2/Cys6 DNA-binding domain"/>
    <property type="match status" value="1"/>
</dbReference>
<dbReference type="CDD" id="cd12148">
    <property type="entry name" value="fungal_TF_MHR"/>
    <property type="match status" value="1"/>
</dbReference>
<dbReference type="InterPro" id="IPR007219">
    <property type="entry name" value="XnlR_reg_dom"/>
</dbReference>
<dbReference type="Proteomes" id="UP000286045">
    <property type="component" value="Unassembled WGS sequence"/>
</dbReference>
<name>A0A439CQZ4_9PEZI</name>
<evidence type="ECO:0000256" key="1">
    <source>
        <dbReference type="ARBA" id="ARBA00004123"/>
    </source>
</evidence>
<evidence type="ECO:0000256" key="6">
    <source>
        <dbReference type="SAM" id="MobiDB-lite"/>
    </source>
</evidence>
<dbReference type="Pfam" id="PF00172">
    <property type="entry name" value="Zn_clus"/>
    <property type="match status" value="1"/>
</dbReference>
<dbReference type="Gene3D" id="4.10.240.10">
    <property type="entry name" value="Zn(2)-C6 fungal-type DNA-binding domain"/>
    <property type="match status" value="1"/>
</dbReference>
<keyword evidence="9" id="KW-1185">Reference proteome</keyword>
<gene>
    <name evidence="8" type="ORF">EKO27_g10583</name>
</gene>
<accession>A0A439CQZ4</accession>
<sequence>MTSVARGTSLRAGGACVRCRKGKTKCVYDNGRAPCKNCAKGMHECYLPSESNAHMHGQAPARVARPRESLPGDRNVAATSDRQPAAAGAVIPRNLQANTEKLTPELITECERVINKTLPSCVAFHKPSFLQKLKNGTLEPSIVNGLLTCAARSSTVLIRRFGNQGGGASAASEHFAVKTFNLVMQNLDNPSLADIQALCLLTIHEWGNRNAVRAYVYLGQAARMTQMYRIIIGHQTTGDSDQFIKDESFRRTLWLIYILDCFLTSSPGRHPAVSHHDVKDIPLPCPDMNYNFGTPAYVRTLTGNPPSGLPEGAVITEVGEFGHIVMATQAWRNVIEMLTTVTVETYSEEQCLGLEAGIEAVRNSLPMHFVDKPAHINLHITMGSGFTYAMLHCLLHSATIMVHRRRLLHFIQTEGFKHETWRTVPHVHLNTVDRVFAASHNIVSLLLALETNADKDSVPSFPLVMLFSCFTACATVAWFSLKGLTPIDVNETAEAIVADGMRFLQDGANTWILAVPWYRHLAVMAKVLRNDDRDASRALIEPAPPSIKDDTASQPDNNHESIDYERHSSANPQDHGESNGAEAPRKSGGFTTINGGSAGTSTPATASPPAHPKAESPVPSSAERPPINAPVDAGPADMTGAELCAAFERQLLELDDLAAFMGGGV</sequence>
<comment type="subcellular location">
    <subcellularLocation>
        <location evidence="1">Nucleus</location>
    </subcellularLocation>
</comment>
<feature type="region of interest" description="Disordered" evidence="6">
    <location>
        <begin position="537"/>
        <end position="635"/>
    </location>
</feature>
<evidence type="ECO:0000256" key="5">
    <source>
        <dbReference type="ARBA" id="ARBA00023242"/>
    </source>
</evidence>
<dbReference type="PROSITE" id="PS50048">
    <property type="entry name" value="ZN2_CY6_FUNGAL_2"/>
    <property type="match status" value="1"/>
</dbReference>
<dbReference type="InterPro" id="IPR050815">
    <property type="entry name" value="TF_fung"/>
</dbReference>
<keyword evidence="2" id="KW-0479">Metal-binding</keyword>
<evidence type="ECO:0000256" key="2">
    <source>
        <dbReference type="ARBA" id="ARBA00022723"/>
    </source>
</evidence>
<feature type="compositionally biased region" description="Basic and acidic residues" evidence="6">
    <location>
        <begin position="547"/>
        <end position="568"/>
    </location>
</feature>
<dbReference type="GO" id="GO:0000981">
    <property type="term" value="F:DNA-binding transcription factor activity, RNA polymerase II-specific"/>
    <property type="evidence" value="ECO:0007669"/>
    <property type="project" value="InterPro"/>
</dbReference>
<evidence type="ECO:0000256" key="3">
    <source>
        <dbReference type="ARBA" id="ARBA00023015"/>
    </source>
</evidence>
<dbReference type="Pfam" id="PF04082">
    <property type="entry name" value="Fungal_trans"/>
    <property type="match status" value="1"/>
</dbReference>
<evidence type="ECO:0000256" key="4">
    <source>
        <dbReference type="ARBA" id="ARBA00023163"/>
    </source>
</evidence>
<dbReference type="AlphaFoldDB" id="A0A439CQZ4"/>